<feature type="compositionally biased region" description="Polar residues" evidence="5">
    <location>
        <begin position="372"/>
        <end position="384"/>
    </location>
</feature>
<feature type="region of interest" description="Disordered" evidence="5">
    <location>
        <begin position="39"/>
        <end position="111"/>
    </location>
</feature>
<comment type="caution">
    <text evidence="7">The sequence shown here is derived from an EMBL/GenBank/DDBJ whole genome shotgun (WGS) entry which is preliminary data.</text>
</comment>
<comment type="subcellular location">
    <subcellularLocation>
        <location evidence="4">Nucleus</location>
    </subcellularLocation>
</comment>
<keyword evidence="8" id="KW-1185">Reference proteome</keyword>
<evidence type="ECO:0000256" key="1">
    <source>
        <dbReference type="ARBA" id="ARBA00008614"/>
    </source>
</evidence>
<feature type="region of interest" description="Disordered" evidence="5">
    <location>
        <begin position="184"/>
        <end position="208"/>
    </location>
</feature>
<feature type="domain" description="Tify" evidence="6">
    <location>
        <begin position="224"/>
        <end position="259"/>
    </location>
</feature>
<feature type="compositionally biased region" description="Basic and acidic residues" evidence="5">
    <location>
        <begin position="100"/>
        <end position="111"/>
    </location>
</feature>
<reference evidence="7" key="1">
    <citation type="journal article" date="2017" name="Gigascience">
        <title>The genome draft of coconut (Cocos nucifera).</title>
        <authorList>
            <person name="Xiao Y."/>
            <person name="Xu P."/>
            <person name="Fan H."/>
            <person name="Baudouin L."/>
            <person name="Xia W."/>
            <person name="Bocs S."/>
            <person name="Xu J."/>
            <person name="Li Q."/>
            <person name="Guo A."/>
            <person name="Zhou L."/>
            <person name="Li J."/>
            <person name="Wu Y."/>
            <person name="Ma Z."/>
            <person name="Armero A."/>
            <person name="Issali A.E."/>
            <person name="Liu N."/>
            <person name="Peng M."/>
            <person name="Yang Y."/>
        </authorList>
    </citation>
    <scope>NUCLEOTIDE SEQUENCE</scope>
    <source>
        <tissue evidence="7">Spear leaf of Hainan Tall coconut</tissue>
    </source>
</reference>
<feature type="domain" description="Tify" evidence="6">
    <location>
        <begin position="111"/>
        <end position="146"/>
    </location>
</feature>
<gene>
    <name evidence="7" type="ORF">COCNU_05G008370</name>
</gene>
<comment type="function">
    <text evidence="4">Repressor of jasmonate responses.</text>
</comment>
<dbReference type="SMART" id="SM00979">
    <property type="entry name" value="TIFY"/>
    <property type="match status" value="2"/>
</dbReference>
<sequence length="384" mass="41599">MAEMERKLAGRSGEKSNFAVTCSLLSQYIKEKGSIADLGLGMAPRPQETAKGKTETFRPRTTMSFLPGADVSGGDEREKAGDDDVSGGNAMDLFPQRAGFGDEARRTSDVREREKSQLTIFYGGKVLVFDNFPAEKAKDLMQIASKGTSNAQNFGYVPSSSKATAAVDHSNGLSNETPVLVSTPANPPVMAQGQVEKPAQPNVSNLPIARRASLHRFLEKRKDREREKSQLTIFYGGKVLVFDNFPAEKAKDLMQIASKGTSNAQNFGYVPSSSKATAAVDHSNGLSNETPVLVSTPANPPVMAQGQVEKPAQPNVSNLPIARRASLHRFLEKRKDRINTKAPYQVNGSSEMVSPVKQEESQPWLGLGPQISKPSLSFNSELSR</sequence>
<proteinExistence type="inferred from homology"/>
<dbReference type="Pfam" id="PF06200">
    <property type="entry name" value="tify"/>
    <property type="match status" value="2"/>
</dbReference>
<organism evidence="7 8">
    <name type="scientific">Cocos nucifera</name>
    <name type="common">Coconut palm</name>
    <dbReference type="NCBI Taxonomy" id="13894"/>
    <lineage>
        <taxon>Eukaryota</taxon>
        <taxon>Viridiplantae</taxon>
        <taxon>Streptophyta</taxon>
        <taxon>Embryophyta</taxon>
        <taxon>Tracheophyta</taxon>
        <taxon>Spermatophyta</taxon>
        <taxon>Magnoliopsida</taxon>
        <taxon>Liliopsida</taxon>
        <taxon>Arecaceae</taxon>
        <taxon>Arecoideae</taxon>
        <taxon>Cocoseae</taxon>
        <taxon>Attaleinae</taxon>
        <taxon>Cocos</taxon>
    </lineage>
</organism>
<dbReference type="EMBL" id="CM017876">
    <property type="protein sequence ID" value="KAG1342608.1"/>
    <property type="molecule type" value="Genomic_DNA"/>
</dbReference>
<protein>
    <recommendedName>
        <fullName evidence="4">Protein TIFY</fullName>
    </recommendedName>
    <alternativeName>
        <fullName evidence="4">Jasmonate ZIM domain-containing protein</fullName>
    </alternativeName>
</protein>
<evidence type="ECO:0000256" key="2">
    <source>
        <dbReference type="ARBA" id="ARBA00022819"/>
    </source>
</evidence>
<evidence type="ECO:0000256" key="5">
    <source>
        <dbReference type="SAM" id="MobiDB-lite"/>
    </source>
</evidence>
<dbReference type="PANTHER" id="PTHR33077">
    <property type="entry name" value="PROTEIN TIFY 4A-RELATED-RELATED"/>
    <property type="match status" value="1"/>
</dbReference>
<keyword evidence="4" id="KW-0539">Nucleus</keyword>
<dbReference type="OrthoDB" id="1937734at2759"/>
<comment type="similarity">
    <text evidence="1 4">Belongs to the TIFY/JAZ family.</text>
</comment>
<dbReference type="Proteomes" id="UP000797356">
    <property type="component" value="Chromosome 5"/>
</dbReference>
<reference evidence="7" key="2">
    <citation type="submission" date="2019-07" db="EMBL/GenBank/DDBJ databases">
        <authorList>
            <person name="Yang Y."/>
            <person name="Bocs S."/>
            <person name="Baudouin L."/>
        </authorList>
    </citation>
    <scope>NUCLEOTIDE SEQUENCE</scope>
    <source>
        <tissue evidence="7">Spear leaf of Hainan Tall coconut</tissue>
    </source>
</reference>
<evidence type="ECO:0000259" key="6">
    <source>
        <dbReference type="PROSITE" id="PS51320"/>
    </source>
</evidence>
<dbReference type="InterPro" id="IPR010399">
    <property type="entry name" value="Tify_dom"/>
</dbReference>
<dbReference type="PANTHER" id="PTHR33077:SF140">
    <property type="entry name" value="PROTEIN TIFY 10B"/>
    <property type="match status" value="1"/>
</dbReference>
<dbReference type="GO" id="GO:0031347">
    <property type="term" value="P:regulation of defense response"/>
    <property type="evidence" value="ECO:0007669"/>
    <property type="project" value="UniProtKB-UniRule"/>
</dbReference>
<dbReference type="InterPro" id="IPR018467">
    <property type="entry name" value="CCT_CS"/>
</dbReference>
<evidence type="ECO:0000256" key="4">
    <source>
        <dbReference type="RuleBase" id="RU369065"/>
    </source>
</evidence>
<keyword evidence="2 4" id="KW-1184">Jasmonic acid signaling pathway</keyword>
<dbReference type="GO" id="GO:0009611">
    <property type="term" value="P:response to wounding"/>
    <property type="evidence" value="ECO:0007669"/>
    <property type="project" value="UniProtKB-UniRule"/>
</dbReference>
<keyword evidence="3" id="KW-0832">Ubl conjugation</keyword>
<feature type="compositionally biased region" description="Basic and acidic residues" evidence="5">
    <location>
        <begin position="48"/>
        <end position="58"/>
    </location>
</feature>
<evidence type="ECO:0000313" key="8">
    <source>
        <dbReference type="Proteomes" id="UP000797356"/>
    </source>
</evidence>
<dbReference type="GO" id="GO:0005634">
    <property type="term" value="C:nucleus"/>
    <property type="evidence" value="ECO:0007669"/>
    <property type="project" value="UniProtKB-SubCell"/>
</dbReference>
<feature type="region of interest" description="Disordered" evidence="5">
    <location>
        <begin position="282"/>
        <end position="321"/>
    </location>
</feature>
<accession>A0A8K0I905</accession>
<evidence type="ECO:0000256" key="3">
    <source>
        <dbReference type="ARBA" id="ARBA00022843"/>
    </source>
</evidence>
<dbReference type="AlphaFoldDB" id="A0A8K0I905"/>
<dbReference type="GO" id="GO:2000022">
    <property type="term" value="P:regulation of jasmonic acid mediated signaling pathway"/>
    <property type="evidence" value="ECO:0007669"/>
    <property type="project" value="UniProtKB-UniRule"/>
</dbReference>
<dbReference type="Pfam" id="PF09425">
    <property type="entry name" value="Jas_motif"/>
    <property type="match status" value="2"/>
</dbReference>
<feature type="region of interest" description="Disordered" evidence="5">
    <location>
        <begin position="334"/>
        <end position="384"/>
    </location>
</feature>
<name>A0A8K0I905_COCNU</name>
<dbReference type="InterPro" id="IPR040390">
    <property type="entry name" value="TIFY/JAZ"/>
</dbReference>
<comment type="domain">
    <text evidence="4">The jas domain is required for interaction with COI1.</text>
</comment>
<evidence type="ECO:0000313" key="7">
    <source>
        <dbReference type="EMBL" id="KAG1342608.1"/>
    </source>
</evidence>
<dbReference type="PROSITE" id="PS51320">
    <property type="entry name" value="TIFY"/>
    <property type="match status" value="2"/>
</dbReference>